<feature type="region of interest" description="Disordered" evidence="2">
    <location>
        <begin position="812"/>
        <end position="853"/>
    </location>
</feature>
<keyword evidence="4" id="KW-1185">Reference proteome</keyword>
<feature type="region of interest" description="Disordered" evidence="2">
    <location>
        <begin position="99"/>
        <end position="150"/>
    </location>
</feature>
<keyword evidence="1" id="KW-0175">Coiled coil</keyword>
<dbReference type="EMBL" id="JAVHNS010000012">
    <property type="protein sequence ID" value="KAK6338395.1"/>
    <property type="molecule type" value="Genomic_DNA"/>
</dbReference>
<comment type="caution">
    <text evidence="3">The sequence shown here is derived from an EMBL/GenBank/DDBJ whole genome shotgun (WGS) entry which is preliminary data.</text>
</comment>
<feature type="compositionally biased region" description="Polar residues" evidence="2">
    <location>
        <begin position="842"/>
        <end position="853"/>
    </location>
</feature>
<feature type="compositionally biased region" description="Polar residues" evidence="2">
    <location>
        <begin position="1061"/>
        <end position="1073"/>
    </location>
</feature>
<gene>
    <name evidence="3" type="ORF">TWF730_002458</name>
</gene>
<name>A0AAV9UEF7_9PEZI</name>
<dbReference type="Proteomes" id="UP001373714">
    <property type="component" value="Unassembled WGS sequence"/>
</dbReference>
<feature type="compositionally biased region" description="Polar residues" evidence="2">
    <location>
        <begin position="141"/>
        <end position="150"/>
    </location>
</feature>
<evidence type="ECO:0000313" key="3">
    <source>
        <dbReference type="EMBL" id="KAK6338395.1"/>
    </source>
</evidence>
<feature type="region of interest" description="Disordered" evidence="2">
    <location>
        <begin position="182"/>
        <end position="210"/>
    </location>
</feature>
<sequence>MEDPEETDAIAKYYADEKLFEELARQPMAHLYSTEPENLYDQNFSNSNQASLPTLPGTGNAAGVGNVLPGQFIPHFPKMTSRSYNDIPKVPRACDDLLERLRNGEEPRRPRRRREAAPKNLETASMAPTPAPEEPKVRYRNVSNDPQNLTAEGVPDWYVDAHKELKAKHPYDFNNFMDGYRFNAEGPSDPAETSEQEAQAGPSTTPQYSSTSYEYKITPIYPLNHPAVDRNVSPFQPPTFGRYDYSKAVSSDTYNIDDVIEKIRQYEVYPKEEKVIPTSGSTYVDQLRKSVRHSSTSQRYPVDLLDLYSDADDDEEEDLYAAPNNKQSGSNGVEQRLPLVRSEEKLEIPEIRVVEAEAPMTSAEETGLLRSRIEEPTMLTVPSPERISDLTDISLAVLQAEADARSVSEKSDGSANSYGDLFDYYSRTAGGPVTHELDTEIVDDSVADALDGRKRTSYTGRDHRSYVPVLTPLPEEPGRTQLRSQVPVVQETEKTVYVGEAKAEEVKVAYKESSGNTEQEQRVPMKPIPAYSERAIDSYVEEDRGSICDGTNFWIDSQPVEQDIGSRIVIEKPSTFNIGKPAVLPVVPEDCAPKPASIIGSDSPPHEIKNTNARRHPTIVHVEPTSSLPPPVPPKRPLTPELHSIPSSKTAESVYGPSPHPSMADIGRGMHVRDEDVFGNRPYRDSFDSGSQQTVPSKAMRVLGVGMTDIHRTSSFEGGAFTPFTPYAGSYLENQVNHAVNRKSKLDQEAAKSSKSLLGFRGGVSSFFRKRDKTAVPSLLNTDSTKVNNRVSVDTGLSTPDSPRQGLFKRIFNHKRQSDAPSTAPTLESYDGSYKNHESWDSSRASGDTGLTSNDEAFMSYRVRPAASEATKVPEYIGDGIGSSVSLKYGEKPRPVKQKKSIFFGREKPQDSELIIPGLGIPIPSEEKRGSVLGYFQKDREPEHDYSNIVDDIKQKVVEKANFQRSDEYARQKDKEFADKQKAKIIKGQKGYFNSKGEYNRVKNLLEIELCDSECSEPQSFSEVQDKFERGKCEGSEGPKQPEESKKFERTESVKSPKPSMLSNQSAHENSPTIRVNSFQSIPSMSIDMDHEDIGFFVPIVEEPEIIIEEPSDNAHEDLPAKSPVQPGFSPENEPPSHWSDDSDVEDNDGQGSQPTTPSNPTFGRSSRAHRRTGSGSSNLGTGPMFMKKAVRKFKANRKSAEVRAASQSQSSKGNRDSLMSQNSTGSNRNAPTSVPAPPPVPAPPVPAPQVTVPARDQTTNSATKSEARASKIPVSVPPRKQSTVYNLLTIGTYHDPNENVVHHFGGTIPERSGSSLGHRGDRNSGVHNLPERSKSSLGHYTKDDDVVREGIKCTTDVTKDDIFAYMRAEALKAKEIRDAQARKKRMEEAQIKEAEAMIKRQKKAAKADRLLAKEKKRQEEAIEKSKGKVRLATKFAGMLVQREAANLKGKGVFVPDAEINGWI</sequence>
<accession>A0AAV9UEF7</accession>
<feature type="compositionally biased region" description="Basic residues" evidence="2">
    <location>
        <begin position="1189"/>
        <end position="1198"/>
    </location>
</feature>
<evidence type="ECO:0000256" key="1">
    <source>
        <dbReference type="SAM" id="Coils"/>
    </source>
</evidence>
<feature type="compositionally biased region" description="Basic and acidic residues" evidence="2">
    <location>
        <begin position="1319"/>
        <end position="1340"/>
    </location>
</feature>
<feature type="region of interest" description="Disordered" evidence="2">
    <location>
        <begin position="1311"/>
        <end position="1340"/>
    </location>
</feature>
<feature type="compositionally biased region" description="Basic and acidic residues" evidence="2">
    <location>
        <begin position="1024"/>
        <end position="1055"/>
    </location>
</feature>
<feature type="region of interest" description="Disordered" evidence="2">
    <location>
        <begin position="1022"/>
        <end position="1073"/>
    </location>
</feature>
<evidence type="ECO:0000313" key="4">
    <source>
        <dbReference type="Proteomes" id="UP001373714"/>
    </source>
</evidence>
<feature type="compositionally biased region" description="Basic and acidic residues" evidence="2">
    <location>
        <begin position="99"/>
        <end position="108"/>
    </location>
</feature>
<feature type="compositionally biased region" description="Pro residues" evidence="2">
    <location>
        <begin position="1235"/>
        <end position="1248"/>
    </location>
</feature>
<evidence type="ECO:0000256" key="2">
    <source>
        <dbReference type="SAM" id="MobiDB-lite"/>
    </source>
</evidence>
<reference evidence="3 4" key="1">
    <citation type="submission" date="2019-10" db="EMBL/GenBank/DDBJ databases">
        <authorList>
            <person name="Palmer J.M."/>
        </authorList>
    </citation>
    <scope>NUCLEOTIDE SEQUENCE [LARGE SCALE GENOMIC DNA]</scope>
    <source>
        <strain evidence="3 4">TWF730</strain>
    </source>
</reference>
<organism evidence="3 4">
    <name type="scientific">Orbilia blumenaviensis</name>
    <dbReference type="NCBI Taxonomy" id="1796055"/>
    <lineage>
        <taxon>Eukaryota</taxon>
        <taxon>Fungi</taxon>
        <taxon>Dikarya</taxon>
        <taxon>Ascomycota</taxon>
        <taxon>Pezizomycotina</taxon>
        <taxon>Orbiliomycetes</taxon>
        <taxon>Orbiliales</taxon>
        <taxon>Orbiliaceae</taxon>
        <taxon>Orbilia</taxon>
    </lineage>
</organism>
<feature type="compositionally biased region" description="Polar residues" evidence="2">
    <location>
        <begin position="1206"/>
        <end position="1230"/>
    </location>
</feature>
<proteinExistence type="predicted"/>
<feature type="coiled-coil region" evidence="1">
    <location>
        <begin position="1378"/>
        <end position="1425"/>
    </location>
</feature>
<feature type="compositionally biased region" description="Polar residues" evidence="2">
    <location>
        <begin position="1150"/>
        <end position="1165"/>
    </location>
</feature>
<feature type="region of interest" description="Disordered" evidence="2">
    <location>
        <begin position="1111"/>
        <end position="1276"/>
    </location>
</feature>
<protein>
    <submittedName>
        <fullName evidence="3">Uncharacterized protein</fullName>
    </submittedName>
</protein>